<gene>
    <name evidence="4" type="ORF">C8R28_1002104</name>
</gene>
<dbReference type="PANTHER" id="PTHR10513:SF35">
    <property type="entry name" value="DEOXYADENOSINE KINASE"/>
    <property type="match status" value="1"/>
</dbReference>
<accession>A0A2T5IW47</accession>
<keyword evidence="4" id="KW-0808">Transferase</keyword>
<evidence type="ECO:0000256" key="2">
    <source>
        <dbReference type="PIRSR" id="PIRSR000705-3"/>
    </source>
</evidence>
<comment type="caution">
    <text evidence="4">The sequence shown here is derived from an EMBL/GenBank/DDBJ whole genome shotgun (WGS) entry which is preliminary data.</text>
</comment>
<dbReference type="RefSeq" id="WP_107786029.1">
    <property type="nucleotide sequence ID" value="NZ_QAOL01000002.1"/>
</dbReference>
<dbReference type="InterPro" id="IPR050566">
    <property type="entry name" value="Deoxyribonucleoside_kinase"/>
</dbReference>
<feature type="binding site" evidence="2">
    <location>
        <begin position="9"/>
        <end position="17"/>
    </location>
    <ligand>
        <name>ATP</name>
        <dbReference type="ChEBI" id="CHEBI:30616"/>
    </ligand>
</feature>
<dbReference type="Proteomes" id="UP000244110">
    <property type="component" value="Unassembled WGS sequence"/>
</dbReference>
<reference evidence="4 5" key="1">
    <citation type="submission" date="2018-04" db="EMBL/GenBank/DDBJ databases">
        <title>Active sludge and wastewater microbial communities from Klosterneuburg, Austria.</title>
        <authorList>
            <person name="Wagner M."/>
        </authorList>
    </citation>
    <scope>NUCLEOTIDE SEQUENCE [LARGE SCALE GENOMIC DNA]</scope>
    <source>
        <strain evidence="4 5">Nm4</strain>
    </source>
</reference>
<keyword evidence="4" id="KW-0418">Kinase</keyword>
<evidence type="ECO:0000256" key="1">
    <source>
        <dbReference type="PIRSR" id="PIRSR000705-1"/>
    </source>
</evidence>
<dbReference type="Pfam" id="PF01712">
    <property type="entry name" value="dNK"/>
    <property type="match status" value="1"/>
</dbReference>
<dbReference type="Gene3D" id="3.40.50.300">
    <property type="entry name" value="P-loop containing nucleotide triphosphate hydrolases"/>
    <property type="match status" value="1"/>
</dbReference>
<keyword evidence="2" id="KW-0067">ATP-binding</keyword>
<feature type="domain" description="Deoxynucleoside kinase" evidence="3">
    <location>
        <begin position="6"/>
        <end position="195"/>
    </location>
</feature>
<organism evidence="4 5">
    <name type="scientific">Nitrosomonas ureae</name>
    <dbReference type="NCBI Taxonomy" id="44577"/>
    <lineage>
        <taxon>Bacteria</taxon>
        <taxon>Pseudomonadati</taxon>
        <taxon>Pseudomonadota</taxon>
        <taxon>Betaproteobacteria</taxon>
        <taxon>Nitrosomonadales</taxon>
        <taxon>Nitrosomonadaceae</taxon>
        <taxon>Nitrosomonas</taxon>
    </lineage>
</organism>
<dbReference type="InterPro" id="IPR002624">
    <property type="entry name" value="DCK/DGK"/>
</dbReference>
<dbReference type="GO" id="GO:0005737">
    <property type="term" value="C:cytoplasm"/>
    <property type="evidence" value="ECO:0007669"/>
    <property type="project" value="TreeGrafter"/>
</dbReference>
<feature type="active site" description="Proton acceptor" evidence="1">
    <location>
        <position position="79"/>
    </location>
</feature>
<proteinExistence type="predicted"/>
<protein>
    <submittedName>
        <fullName evidence="4">Deoxyadenosine/deoxycytidine kinase</fullName>
    </submittedName>
</protein>
<dbReference type="InterPro" id="IPR031314">
    <property type="entry name" value="DNK_dom"/>
</dbReference>
<name>A0A2T5IW47_9PROT</name>
<dbReference type="AlphaFoldDB" id="A0A2T5IW47"/>
<evidence type="ECO:0000313" key="4">
    <source>
        <dbReference type="EMBL" id="PTQ88102.1"/>
    </source>
</evidence>
<evidence type="ECO:0000259" key="3">
    <source>
        <dbReference type="Pfam" id="PF01712"/>
    </source>
</evidence>
<dbReference type="GO" id="GO:0005524">
    <property type="term" value="F:ATP binding"/>
    <property type="evidence" value="ECO:0007669"/>
    <property type="project" value="UniProtKB-KW"/>
</dbReference>
<sequence>MTRRIEICGGIASGKTTLANLLEKLNINSILESFQTNPFWRAFYADPVGTAFETEITFLLQHYHQIKVARNRGNAIASDFSMYLDLAYAHVTLPQDKQEIFLSVYREVEKELGTPALLIHLKCDPKIELKRIRERGRDVENSITIEYLQQINTQLEKILSEKARLHKLLVIDSGLLDFAHEENVKQSVLDQIDDALSVEASKYEKTY</sequence>
<dbReference type="InterPro" id="IPR027417">
    <property type="entry name" value="P-loop_NTPase"/>
</dbReference>
<keyword evidence="2" id="KW-0547">Nucleotide-binding</keyword>
<dbReference type="SUPFAM" id="SSF52540">
    <property type="entry name" value="P-loop containing nucleoside triphosphate hydrolases"/>
    <property type="match status" value="1"/>
</dbReference>
<dbReference type="EMBL" id="QAOL01000002">
    <property type="protein sequence ID" value="PTQ88102.1"/>
    <property type="molecule type" value="Genomic_DNA"/>
</dbReference>
<feature type="binding site" evidence="2">
    <location>
        <begin position="131"/>
        <end position="135"/>
    </location>
    <ligand>
        <name>ATP</name>
        <dbReference type="ChEBI" id="CHEBI:30616"/>
    </ligand>
</feature>
<dbReference type="PANTHER" id="PTHR10513">
    <property type="entry name" value="DEOXYNUCLEOSIDE KINASE"/>
    <property type="match status" value="1"/>
</dbReference>
<dbReference type="PIRSF" id="PIRSF000705">
    <property type="entry name" value="DNK"/>
    <property type="match status" value="1"/>
</dbReference>
<dbReference type="GO" id="GO:0019136">
    <property type="term" value="F:deoxynucleoside kinase activity"/>
    <property type="evidence" value="ECO:0007669"/>
    <property type="project" value="InterPro"/>
</dbReference>
<evidence type="ECO:0000313" key="5">
    <source>
        <dbReference type="Proteomes" id="UP000244110"/>
    </source>
</evidence>
<feature type="binding site" evidence="2">
    <location>
        <begin position="176"/>
        <end position="178"/>
    </location>
    <ligand>
        <name>ATP</name>
        <dbReference type="ChEBI" id="CHEBI:30616"/>
    </ligand>
</feature>